<dbReference type="GO" id="GO:0016491">
    <property type="term" value="F:oxidoreductase activity"/>
    <property type="evidence" value="ECO:0007669"/>
    <property type="project" value="UniProtKB-KW"/>
</dbReference>
<accession>B5XHA6</accession>
<dbReference type="Proteomes" id="UP000008555">
    <property type="component" value="Chromosome"/>
</dbReference>
<dbReference type="EC" id="1.-.-.-" evidence="1"/>
<name>B5XHA6_COXBN</name>
<dbReference type="Gene3D" id="3.40.50.720">
    <property type="entry name" value="NAD(P)-binding Rossmann-like Domain"/>
    <property type="match status" value="1"/>
</dbReference>
<evidence type="ECO:0000313" key="2">
    <source>
        <dbReference type="Proteomes" id="UP000008555"/>
    </source>
</evidence>
<keyword evidence="1" id="KW-0560">Oxidoreductase</keyword>
<dbReference type="EMBL" id="CP000733">
    <property type="protein sequence ID" value="ACI23126.1"/>
    <property type="molecule type" value="Genomic_DNA"/>
</dbReference>
<gene>
    <name evidence="1" type="ORF">CBUD_0782a</name>
</gene>
<evidence type="ECO:0000313" key="1">
    <source>
        <dbReference type="EMBL" id="ACI23126.1"/>
    </source>
</evidence>
<dbReference type="KEGG" id="cbd:CBUD_0782a"/>
<dbReference type="SUPFAM" id="SSF51735">
    <property type="entry name" value="NAD(P)-binding Rossmann-fold domains"/>
    <property type="match status" value="1"/>
</dbReference>
<dbReference type="InterPro" id="IPR002347">
    <property type="entry name" value="SDR_fam"/>
</dbReference>
<dbReference type="HOGENOM" id="CLU_2080859_0_0_6"/>
<sequence length="117" mass="13078">MTKAALNTFTKYLSVELRSRNILVTATHPGVVKTGLVDSVFKQNAPELGISQAHEKFQKENKYLDVDLSAKFLSWLLLDADDSLYTGDVIGVYNKQYQSLWSDKLIPSPYPADVEAP</sequence>
<proteinExistence type="predicted"/>
<dbReference type="AlphaFoldDB" id="B5XHA6"/>
<dbReference type="InterPro" id="IPR036291">
    <property type="entry name" value="NAD(P)-bd_dom_sf"/>
</dbReference>
<organism evidence="1 2">
    <name type="scientific">Coxiella burnetii (strain Dugway 5J108-111)</name>
    <dbReference type="NCBI Taxonomy" id="434922"/>
    <lineage>
        <taxon>Bacteria</taxon>
        <taxon>Pseudomonadati</taxon>
        <taxon>Pseudomonadota</taxon>
        <taxon>Gammaproteobacteria</taxon>
        <taxon>Legionellales</taxon>
        <taxon>Coxiellaceae</taxon>
        <taxon>Coxiella</taxon>
    </lineage>
</organism>
<protein>
    <submittedName>
        <fullName evidence="1">Short chain dehydrogenase</fullName>
        <ecNumber evidence="1">1.-.-.-</ecNumber>
    </submittedName>
</protein>
<reference evidence="1 2" key="1">
    <citation type="journal article" date="2009" name="Infect. Immun.">
        <title>Comparative genomics reveal extensive transposon-mediated genomic plasticity and diversity among potential effector proteins within the genus Coxiella.</title>
        <authorList>
            <person name="Beare P.A."/>
            <person name="Unsworth N."/>
            <person name="Andoh M."/>
            <person name="Voth D.E."/>
            <person name="Omsland A."/>
            <person name="Gilk S.D."/>
            <person name="Williams K.P."/>
            <person name="Sobral B.W."/>
            <person name="Kupko J.J.III."/>
            <person name="Porcella S.F."/>
            <person name="Samuel J.E."/>
            <person name="Heinzen R.A."/>
        </authorList>
    </citation>
    <scope>NUCLEOTIDE SEQUENCE [LARGE SCALE GENOMIC DNA]</scope>
    <source>
        <strain evidence="1 2">Dugway 5J108-111</strain>
    </source>
</reference>
<dbReference type="Pfam" id="PF13561">
    <property type="entry name" value="adh_short_C2"/>
    <property type="match status" value="1"/>
</dbReference>